<evidence type="ECO:0000256" key="3">
    <source>
        <dbReference type="ARBA" id="ARBA00022827"/>
    </source>
</evidence>
<comment type="caution">
    <text evidence="6">The sequence shown here is derived from an EMBL/GenBank/DDBJ whole genome shotgun (WGS) entry which is preliminary data.</text>
</comment>
<comment type="cofactor">
    <cofactor evidence="1">
        <name>FAD</name>
        <dbReference type="ChEBI" id="CHEBI:57692"/>
    </cofactor>
</comment>
<reference evidence="6 7" key="1">
    <citation type="submission" date="2018-08" db="EMBL/GenBank/DDBJ databases">
        <title>Jishengella sp. nov., isolated from a root of Azadirachta indica A. Juss. var. siamensis Valenton.</title>
        <authorList>
            <person name="Kuncharoen N."/>
            <person name="Tanasupawat S."/>
            <person name="Kudo T."/>
            <person name="Ohkuma M."/>
        </authorList>
    </citation>
    <scope>NUCLEOTIDE SEQUENCE [LARGE SCALE GENOMIC DNA]</scope>
    <source>
        <strain evidence="6 7">AZ1-13</strain>
    </source>
</reference>
<protein>
    <submittedName>
        <fullName evidence="6">NAD(P)/FAD-dependent oxidoreductase</fullName>
    </submittedName>
</protein>
<evidence type="ECO:0000256" key="1">
    <source>
        <dbReference type="ARBA" id="ARBA00001974"/>
    </source>
</evidence>
<sequence>MTGDLIVVGASVATTAFIERMRELGSGESITVLDNDPDAPYDRPPLSKHYLVDGDSEDIAVDWNGLDVELVRAEAVGVNPETHTLQVRGDDHRDHDLRYGRLVIATGATPVHLPIEPPGLAVLRTAADARRIRAQASGRRSVAIVGAGAVGVELASHLARQGSPVVLIDRAVGPLERLLAGHLADEVTDWLHGAGVVCRWRADITDISQIGDSWRVELADGERIEADVVVSAVGARPAVAWLAGSGLLTGDALLADADGRVVTADSVVADVYAMGDVVTRRRPDGRLERTENWAAARQQGMRLAEHICRAPRQPVPSPYFWIQVANRTIQIVGTLRPGARLDLEAANPDRRSALYRVRADGATAWIGVNAQPRIAKIISGS</sequence>
<dbReference type="OrthoDB" id="1145at2"/>
<evidence type="ECO:0000313" key="7">
    <source>
        <dbReference type="Proteomes" id="UP000283832"/>
    </source>
</evidence>
<dbReference type="Pfam" id="PF07992">
    <property type="entry name" value="Pyr_redox_2"/>
    <property type="match status" value="1"/>
</dbReference>
<organism evidence="6 7">
    <name type="scientific">Micromonospora radicis</name>
    <dbReference type="NCBI Taxonomy" id="1894971"/>
    <lineage>
        <taxon>Bacteria</taxon>
        <taxon>Bacillati</taxon>
        <taxon>Actinomycetota</taxon>
        <taxon>Actinomycetes</taxon>
        <taxon>Micromonosporales</taxon>
        <taxon>Micromonosporaceae</taxon>
        <taxon>Micromonospora</taxon>
    </lineage>
</organism>
<dbReference type="PANTHER" id="PTHR43557">
    <property type="entry name" value="APOPTOSIS-INDUCING FACTOR 1"/>
    <property type="match status" value="1"/>
</dbReference>
<evidence type="ECO:0000313" key="6">
    <source>
        <dbReference type="EMBL" id="RIV37961.1"/>
    </source>
</evidence>
<feature type="domain" description="FAD/NAD(P)-binding" evidence="5">
    <location>
        <begin position="4"/>
        <end position="300"/>
    </location>
</feature>
<evidence type="ECO:0000256" key="2">
    <source>
        <dbReference type="ARBA" id="ARBA00022630"/>
    </source>
</evidence>
<dbReference type="EMBL" id="QXEC01000011">
    <property type="protein sequence ID" value="RIV37961.1"/>
    <property type="molecule type" value="Genomic_DNA"/>
</dbReference>
<keyword evidence="7" id="KW-1185">Reference proteome</keyword>
<dbReference type="InterPro" id="IPR036188">
    <property type="entry name" value="FAD/NAD-bd_sf"/>
</dbReference>
<proteinExistence type="predicted"/>
<dbReference type="RefSeq" id="WP_119576021.1">
    <property type="nucleotide sequence ID" value="NZ_QXEC01000011.1"/>
</dbReference>
<dbReference type="InterPro" id="IPR023753">
    <property type="entry name" value="FAD/NAD-binding_dom"/>
</dbReference>
<dbReference type="PRINTS" id="PR00469">
    <property type="entry name" value="PNDRDTASEII"/>
</dbReference>
<keyword evidence="4" id="KW-0560">Oxidoreductase</keyword>
<evidence type="ECO:0000256" key="4">
    <source>
        <dbReference type="ARBA" id="ARBA00023002"/>
    </source>
</evidence>
<accession>A0A418MUM7</accession>
<dbReference type="GO" id="GO:0005737">
    <property type="term" value="C:cytoplasm"/>
    <property type="evidence" value="ECO:0007669"/>
    <property type="project" value="TreeGrafter"/>
</dbReference>
<dbReference type="PRINTS" id="PR00368">
    <property type="entry name" value="FADPNR"/>
</dbReference>
<evidence type="ECO:0000259" key="5">
    <source>
        <dbReference type="Pfam" id="PF07992"/>
    </source>
</evidence>
<dbReference type="Gene3D" id="3.50.50.60">
    <property type="entry name" value="FAD/NAD(P)-binding domain"/>
    <property type="match status" value="2"/>
</dbReference>
<dbReference type="InterPro" id="IPR050446">
    <property type="entry name" value="FAD-oxidoreductase/Apoptosis"/>
</dbReference>
<dbReference type="Proteomes" id="UP000283832">
    <property type="component" value="Unassembled WGS sequence"/>
</dbReference>
<gene>
    <name evidence="6" type="ORF">D2L64_13490</name>
</gene>
<dbReference type="GO" id="GO:0016651">
    <property type="term" value="F:oxidoreductase activity, acting on NAD(P)H"/>
    <property type="evidence" value="ECO:0007669"/>
    <property type="project" value="TreeGrafter"/>
</dbReference>
<keyword evidence="3" id="KW-0274">FAD</keyword>
<keyword evidence="2" id="KW-0285">Flavoprotein</keyword>
<dbReference type="SUPFAM" id="SSF51905">
    <property type="entry name" value="FAD/NAD(P)-binding domain"/>
    <property type="match status" value="1"/>
</dbReference>
<dbReference type="AlphaFoldDB" id="A0A418MUM7"/>
<dbReference type="PANTHER" id="PTHR43557:SF2">
    <property type="entry name" value="RIESKE DOMAIN-CONTAINING PROTEIN-RELATED"/>
    <property type="match status" value="1"/>
</dbReference>
<name>A0A418MUM7_9ACTN</name>